<feature type="compositionally biased region" description="Basic and acidic residues" evidence="1">
    <location>
        <begin position="11"/>
        <end position="21"/>
    </location>
</feature>
<comment type="caution">
    <text evidence="2">The sequence shown here is derived from an EMBL/GenBank/DDBJ whole genome shotgun (WGS) entry which is preliminary data.</text>
</comment>
<dbReference type="Proteomes" id="UP001231189">
    <property type="component" value="Unassembled WGS sequence"/>
</dbReference>
<keyword evidence="3" id="KW-1185">Reference proteome</keyword>
<reference evidence="2" key="1">
    <citation type="submission" date="2023-07" db="EMBL/GenBank/DDBJ databases">
        <title>A chromosome-level genome assembly of Lolium multiflorum.</title>
        <authorList>
            <person name="Chen Y."/>
            <person name="Copetti D."/>
            <person name="Kolliker R."/>
            <person name="Studer B."/>
        </authorList>
    </citation>
    <scope>NUCLEOTIDE SEQUENCE</scope>
    <source>
        <strain evidence="2">02402/16</strain>
        <tissue evidence="2">Leaf</tissue>
    </source>
</reference>
<dbReference type="AlphaFoldDB" id="A0AAD8RX84"/>
<feature type="region of interest" description="Disordered" evidence="1">
    <location>
        <begin position="1"/>
        <end position="27"/>
    </location>
</feature>
<evidence type="ECO:0000256" key="1">
    <source>
        <dbReference type="SAM" id="MobiDB-lite"/>
    </source>
</evidence>
<organism evidence="2 3">
    <name type="scientific">Lolium multiflorum</name>
    <name type="common">Italian ryegrass</name>
    <name type="synonym">Lolium perenne subsp. multiflorum</name>
    <dbReference type="NCBI Taxonomy" id="4521"/>
    <lineage>
        <taxon>Eukaryota</taxon>
        <taxon>Viridiplantae</taxon>
        <taxon>Streptophyta</taxon>
        <taxon>Embryophyta</taxon>
        <taxon>Tracheophyta</taxon>
        <taxon>Spermatophyta</taxon>
        <taxon>Magnoliopsida</taxon>
        <taxon>Liliopsida</taxon>
        <taxon>Poales</taxon>
        <taxon>Poaceae</taxon>
        <taxon>BOP clade</taxon>
        <taxon>Pooideae</taxon>
        <taxon>Poodae</taxon>
        <taxon>Poeae</taxon>
        <taxon>Poeae Chloroplast Group 2 (Poeae type)</taxon>
        <taxon>Loliodinae</taxon>
        <taxon>Loliinae</taxon>
        <taxon>Lolium</taxon>
    </lineage>
</organism>
<proteinExistence type="predicted"/>
<protein>
    <submittedName>
        <fullName evidence="2">Uncharacterized protein</fullName>
    </submittedName>
</protein>
<evidence type="ECO:0000313" key="3">
    <source>
        <dbReference type="Proteomes" id="UP001231189"/>
    </source>
</evidence>
<dbReference type="EMBL" id="JAUUTY010000004">
    <property type="protein sequence ID" value="KAK1641669.1"/>
    <property type="molecule type" value="Genomic_DNA"/>
</dbReference>
<gene>
    <name evidence="2" type="ORF">QYE76_059474</name>
</gene>
<sequence>MKKQSLMLMEQSRKSSEREKAALQQAQDAITEKDAAVAEAAAATSRENFMLELLTDASLDMADSTLAGIPVVALHHISPPSTFNVLLGSSWFD</sequence>
<accession>A0AAD8RX84</accession>
<name>A0AAD8RX84_LOLMU</name>
<evidence type="ECO:0000313" key="2">
    <source>
        <dbReference type="EMBL" id="KAK1641669.1"/>
    </source>
</evidence>